<dbReference type="PANTHER" id="PTHR48277">
    <property type="entry name" value="MITOCHONDRIAL RIBOSOMAL PROTEIN S5"/>
    <property type="match status" value="1"/>
</dbReference>
<evidence type="ECO:0000256" key="9">
    <source>
        <dbReference type="RuleBase" id="RU003823"/>
    </source>
</evidence>
<gene>
    <name evidence="11" type="ORF">QBC42DRAFT_275881</name>
</gene>
<evidence type="ECO:0000256" key="2">
    <source>
        <dbReference type="ARBA" id="ARBA00008945"/>
    </source>
</evidence>
<dbReference type="GO" id="GO:0005763">
    <property type="term" value="C:mitochondrial small ribosomal subunit"/>
    <property type="evidence" value="ECO:0007669"/>
    <property type="project" value="UniProtKB-ARBA"/>
</dbReference>
<accession>A0AAV9HCR4</accession>
<dbReference type="Gene3D" id="3.30.160.20">
    <property type="match status" value="1"/>
</dbReference>
<evidence type="ECO:0000256" key="6">
    <source>
        <dbReference type="ARBA" id="ARBA00037226"/>
    </source>
</evidence>
<dbReference type="SUPFAM" id="SSF54768">
    <property type="entry name" value="dsRNA-binding domain-like"/>
    <property type="match status" value="1"/>
</dbReference>
<dbReference type="PROSITE" id="PS50881">
    <property type="entry name" value="S5_DSRBD"/>
    <property type="match status" value="1"/>
</dbReference>
<protein>
    <recommendedName>
        <fullName evidence="7">Small ribosomal subunit protein uS5m</fullName>
    </recommendedName>
</protein>
<dbReference type="InterPro" id="IPR013810">
    <property type="entry name" value="Ribosomal_uS5_N"/>
</dbReference>
<dbReference type="GO" id="GO:0003723">
    <property type="term" value="F:RNA binding"/>
    <property type="evidence" value="ECO:0007669"/>
    <property type="project" value="InterPro"/>
</dbReference>
<dbReference type="PANTHER" id="PTHR48277:SF1">
    <property type="entry name" value="MITOCHONDRIAL RIBOSOMAL PROTEIN S5"/>
    <property type="match status" value="1"/>
</dbReference>
<keyword evidence="4" id="KW-0496">Mitochondrion</keyword>
<dbReference type="FunFam" id="3.30.160.20:FF:000022">
    <property type="entry name" value="28S ribosomal protein S5, mitochondrial"/>
    <property type="match status" value="1"/>
</dbReference>
<evidence type="ECO:0000256" key="5">
    <source>
        <dbReference type="ARBA" id="ARBA00023274"/>
    </source>
</evidence>
<dbReference type="FunFam" id="3.30.230.10:FF:000041">
    <property type="entry name" value="37S ribosomal protein S5"/>
    <property type="match status" value="1"/>
</dbReference>
<dbReference type="GO" id="GO:0006412">
    <property type="term" value="P:translation"/>
    <property type="evidence" value="ECO:0007669"/>
    <property type="project" value="InterPro"/>
</dbReference>
<dbReference type="SUPFAM" id="SSF54211">
    <property type="entry name" value="Ribosomal protein S5 domain 2-like"/>
    <property type="match status" value="1"/>
</dbReference>
<evidence type="ECO:0000256" key="4">
    <source>
        <dbReference type="ARBA" id="ARBA00023128"/>
    </source>
</evidence>
<comment type="similarity">
    <text evidence="2 9">Belongs to the universal ribosomal protein uS5 family.</text>
</comment>
<evidence type="ECO:0000256" key="8">
    <source>
        <dbReference type="PROSITE-ProRule" id="PRU00268"/>
    </source>
</evidence>
<evidence type="ECO:0000313" key="12">
    <source>
        <dbReference type="Proteomes" id="UP001321749"/>
    </source>
</evidence>
<feature type="domain" description="S5 DRBM" evidence="10">
    <location>
        <begin position="311"/>
        <end position="374"/>
    </location>
</feature>
<keyword evidence="12" id="KW-1185">Reference proteome</keyword>
<organism evidence="11 12">
    <name type="scientific">Cladorrhinum samala</name>
    <dbReference type="NCBI Taxonomy" id="585594"/>
    <lineage>
        <taxon>Eukaryota</taxon>
        <taxon>Fungi</taxon>
        <taxon>Dikarya</taxon>
        <taxon>Ascomycota</taxon>
        <taxon>Pezizomycotina</taxon>
        <taxon>Sordariomycetes</taxon>
        <taxon>Sordariomycetidae</taxon>
        <taxon>Sordariales</taxon>
        <taxon>Podosporaceae</taxon>
        <taxon>Cladorrhinum</taxon>
    </lineage>
</organism>
<comment type="caution">
    <text evidence="11">The sequence shown here is derived from an EMBL/GenBank/DDBJ whole genome shotgun (WGS) entry which is preliminary data.</text>
</comment>
<evidence type="ECO:0000256" key="7">
    <source>
        <dbReference type="ARBA" id="ARBA00039335"/>
    </source>
</evidence>
<reference evidence="11" key="1">
    <citation type="journal article" date="2023" name="Mol. Phylogenet. Evol.">
        <title>Genome-scale phylogeny and comparative genomics of the fungal order Sordariales.</title>
        <authorList>
            <person name="Hensen N."/>
            <person name="Bonometti L."/>
            <person name="Westerberg I."/>
            <person name="Brannstrom I.O."/>
            <person name="Guillou S."/>
            <person name="Cros-Aarteil S."/>
            <person name="Calhoun S."/>
            <person name="Haridas S."/>
            <person name="Kuo A."/>
            <person name="Mondo S."/>
            <person name="Pangilinan J."/>
            <person name="Riley R."/>
            <person name="LaButti K."/>
            <person name="Andreopoulos B."/>
            <person name="Lipzen A."/>
            <person name="Chen C."/>
            <person name="Yan M."/>
            <person name="Daum C."/>
            <person name="Ng V."/>
            <person name="Clum A."/>
            <person name="Steindorff A."/>
            <person name="Ohm R.A."/>
            <person name="Martin F."/>
            <person name="Silar P."/>
            <person name="Natvig D.O."/>
            <person name="Lalanne C."/>
            <person name="Gautier V."/>
            <person name="Ament-Velasquez S.L."/>
            <person name="Kruys A."/>
            <person name="Hutchinson M.I."/>
            <person name="Powell A.J."/>
            <person name="Barry K."/>
            <person name="Miller A.N."/>
            <person name="Grigoriev I.V."/>
            <person name="Debuchy R."/>
            <person name="Gladieux P."/>
            <person name="Hiltunen Thoren M."/>
            <person name="Johannesson H."/>
        </authorList>
    </citation>
    <scope>NUCLEOTIDE SEQUENCE</scope>
    <source>
        <strain evidence="11">PSN324</strain>
    </source>
</reference>
<dbReference type="InterPro" id="IPR000851">
    <property type="entry name" value="Ribosomal_uS5"/>
</dbReference>
<dbReference type="AlphaFoldDB" id="A0AAV9HCR4"/>
<evidence type="ECO:0000259" key="10">
    <source>
        <dbReference type="PROSITE" id="PS50881"/>
    </source>
</evidence>
<keyword evidence="5 8" id="KW-0687">Ribonucleoprotein</keyword>
<keyword evidence="3 8" id="KW-0689">Ribosomal protein</keyword>
<dbReference type="EMBL" id="MU865055">
    <property type="protein sequence ID" value="KAK4458824.1"/>
    <property type="molecule type" value="Genomic_DNA"/>
</dbReference>
<evidence type="ECO:0000256" key="1">
    <source>
        <dbReference type="ARBA" id="ARBA00004173"/>
    </source>
</evidence>
<dbReference type="GO" id="GO:0003735">
    <property type="term" value="F:structural constituent of ribosome"/>
    <property type="evidence" value="ECO:0007669"/>
    <property type="project" value="UniProtKB-UniRule"/>
</dbReference>
<dbReference type="Gene3D" id="3.30.230.10">
    <property type="match status" value="1"/>
</dbReference>
<comment type="function">
    <text evidence="6">Component of the mitochondrial ribosome (mitoribosome), a dedicated translation machinery responsible for the synthesis of mitochondrial genome-encoded proteins, including at least some of the essential transmembrane subunits of the mitochondrial respiratory chain. The mitoribosomes are attached to the mitochondrial inner membrane and translation products are cotranslationally integrated into the membrane.</text>
</comment>
<dbReference type="InterPro" id="IPR005324">
    <property type="entry name" value="Ribosomal_uS5_C"/>
</dbReference>
<dbReference type="Pfam" id="PF00333">
    <property type="entry name" value="Ribosomal_S5"/>
    <property type="match status" value="1"/>
</dbReference>
<dbReference type="Proteomes" id="UP001321749">
    <property type="component" value="Unassembled WGS sequence"/>
</dbReference>
<proteinExistence type="inferred from homology"/>
<dbReference type="InterPro" id="IPR014721">
    <property type="entry name" value="Ribsml_uS5_D2-typ_fold_subgr"/>
</dbReference>
<dbReference type="InterPro" id="IPR020568">
    <property type="entry name" value="Ribosomal_Su5_D2-typ_SF"/>
</dbReference>
<dbReference type="Pfam" id="PF03719">
    <property type="entry name" value="Ribosomal_S5_C"/>
    <property type="match status" value="1"/>
</dbReference>
<name>A0AAV9HCR4_9PEZI</name>
<evidence type="ECO:0000256" key="3">
    <source>
        <dbReference type="ARBA" id="ARBA00022980"/>
    </source>
</evidence>
<comment type="subcellular location">
    <subcellularLocation>
        <location evidence="1">Mitochondrion</location>
    </subcellularLocation>
</comment>
<sequence length="475" mass="52701">MSVARPAARRLVVSGCLPGVAAAPSSTPASCRQFLPAAQQSSNFHTSSGLSARKRSRFSSVPAAKMGLINEEKIQEFTQKKFPKFTPEEMVELSKRYSPEQIAAIEAGEASINPRDLTIQGRLRDDPYVMEYLDDFAEHQPIIDKRPQRHAPPDPGARFMDLDDFTEDLIRWADQFRSGDVTGTMKKVVDFVPRQWKDVAEGQWPGEVRDQAHKDFKAYLQEQIKNAAKPDNMSGPTDADVLQYILERSSMTDGNLKSNSSLAPALPRKVPGVAGLYKNAIDPADEGLDETGIYQDLKRRTGMTVREILSLQTKALVRRFVSNQTRLGKIQSTSVLYCAGNGDGWLGIGMAKSTEPLIASTKARLMAIRDMKPIRRYENRTIYGNVTGKVSGTVVELSARPPGFGLRVQHRIFEMCRAGGIHDLAARVPRSRNPMNTVKATWEALCNQKDPESIAIGRGKKLVDVRKVYYGGSVY</sequence>
<evidence type="ECO:0000313" key="11">
    <source>
        <dbReference type="EMBL" id="KAK4458824.1"/>
    </source>
</evidence>
<reference evidence="11" key="2">
    <citation type="submission" date="2023-06" db="EMBL/GenBank/DDBJ databases">
        <authorList>
            <consortium name="Lawrence Berkeley National Laboratory"/>
            <person name="Mondo S.J."/>
            <person name="Hensen N."/>
            <person name="Bonometti L."/>
            <person name="Westerberg I."/>
            <person name="Brannstrom I.O."/>
            <person name="Guillou S."/>
            <person name="Cros-Aarteil S."/>
            <person name="Calhoun S."/>
            <person name="Haridas S."/>
            <person name="Kuo A."/>
            <person name="Pangilinan J."/>
            <person name="Riley R."/>
            <person name="Labutti K."/>
            <person name="Andreopoulos B."/>
            <person name="Lipzen A."/>
            <person name="Chen C."/>
            <person name="Yanf M."/>
            <person name="Daum C."/>
            <person name="Ng V."/>
            <person name="Clum A."/>
            <person name="Steindorff A."/>
            <person name="Ohm R."/>
            <person name="Martin F."/>
            <person name="Silar P."/>
            <person name="Natvig D."/>
            <person name="Lalanne C."/>
            <person name="Gautier V."/>
            <person name="Ament-Velasquez S.L."/>
            <person name="Kruys A."/>
            <person name="Hutchinson M.I."/>
            <person name="Powell A.J."/>
            <person name="Barry K."/>
            <person name="Miller A.N."/>
            <person name="Grigoriev I.V."/>
            <person name="Debuchy R."/>
            <person name="Gladieux P."/>
            <person name="Thoren M.H."/>
            <person name="Johannesson H."/>
        </authorList>
    </citation>
    <scope>NUCLEOTIDE SEQUENCE</scope>
    <source>
        <strain evidence="11">PSN324</strain>
    </source>
</reference>